<keyword evidence="3" id="KW-1185">Reference proteome</keyword>
<feature type="non-terminal residue" evidence="2">
    <location>
        <position position="60"/>
    </location>
</feature>
<dbReference type="EMBL" id="QNUK01000035">
    <property type="protein sequence ID" value="KAF5906202.1"/>
    <property type="molecule type" value="Genomic_DNA"/>
</dbReference>
<gene>
    <name evidence="2" type="primary">nphs1</name>
    <name evidence="2" type="ORF">DAT39_004071</name>
</gene>
<reference evidence="2" key="1">
    <citation type="submission" date="2020-07" db="EMBL/GenBank/DDBJ databases">
        <title>Clarias magur genome sequencing, assembly and annotation.</title>
        <authorList>
            <person name="Kushwaha B."/>
            <person name="Kumar R."/>
            <person name="Das P."/>
            <person name="Joshi C.G."/>
            <person name="Kumar D."/>
            <person name="Nagpure N.S."/>
            <person name="Pandey M."/>
            <person name="Agarwal S."/>
            <person name="Srivastava S."/>
            <person name="Singh M."/>
            <person name="Sahoo L."/>
            <person name="Jayasankar P."/>
            <person name="Meher P.K."/>
            <person name="Koringa P.G."/>
            <person name="Iquebal M.A."/>
            <person name="Das S.P."/>
            <person name="Bit A."/>
            <person name="Patnaik S."/>
            <person name="Patel N."/>
            <person name="Shah T.M."/>
            <person name="Hinsu A."/>
            <person name="Jena J.K."/>
        </authorList>
    </citation>
    <scope>NUCLEOTIDE SEQUENCE</scope>
    <source>
        <strain evidence="2">CIFAMagur01</strain>
        <tissue evidence="2">Testis</tissue>
    </source>
</reference>
<evidence type="ECO:0000259" key="1">
    <source>
        <dbReference type="PROSITE" id="PS50853"/>
    </source>
</evidence>
<dbReference type="AlphaFoldDB" id="A0A8J4UU24"/>
<dbReference type="Gene3D" id="2.60.40.10">
    <property type="entry name" value="Immunoglobulins"/>
    <property type="match status" value="1"/>
</dbReference>
<name>A0A8J4UU24_CLAMG</name>
<protein>
    <submittedName>
        <fullName evidence="2">Nephrin isoform X1</fullName>
    </submittedName>
</protein>
<accession>A0A8J4UU24</accession>
<dbReference type="Pfam" id="PF00041">
    <property type="entry name" value="fn3"/>
    <property type="match status" value="1"/>
</dbReference>
<sequence>YKWAGSASYLYVDVFPPRSTVYTVSGLNPSTTYNFSVNAINPIGESGYADNGAILKVTTK</sequence>
<evidence type="ECO:0000313" key="2">
    <source>
        <dbReference type="EMBL" id="KAF5906202.1"/>
    </source>
</evidence>
<dbReference type="CDD" id="cd00063">
    <property type="entry name" value="FN3"/>
    <property type="match status" value="1"/>
</dbReference>
<organism evidence="2 3">
    <name type="scientific">Clarias magur</name>
    <name type="common">Asian catfish</name>
    <name type="synonym">Macropteronotus magur</name>
    <dbReference type="NCBI Taxonomy" id="1594786"/>
    <lineage>
        <taxon>Eukaryota</taxon>
        <taxon>Metazoa</taxon>
        <taxon>Chordata</taxon>
        <taxon>Craniata</taxon>
        <taxon>Vertebrata</taxon>
        <taxon>Euteleostomi</taxon>
        <taxon>Actinopterygii</taxon>
        <taxon>Neopterygii</taxon>
        <taxon>Teleostei</taxon>
        <taxon>Ostariophysi</taxon>
        <taxon>Siluriformes</taxon>
        <taxon>Clariidae</taxon>
        <taxon>Clarias</taxon>
    </lineage>
</organism>
<dbReference type="SUPFAM" id="SSF49265">
    <property type="entry name" value="Fibronectin type III"/>
    <property type="match status" value="1"/>
</dbReference>
<feature type="non-terminal residue" evidence="2">
    <location>
        <position position="1"/>
    </location>
</feature>
<dbReference type="PROSITE" id="PS50853">
    <property type="entry name" value="FN3"/>
    <property type="match status" value="1"/>
</dbReference>
<proteinExistence type="predicted"/>
<dbReference type="Proteomes" id="UP000727407">
    <property type="component" value="Unassembled WGS sequence"/>
</dbReference>
<dbReference type="InterPro" id="IPR036116">
    <property type="entry name" value="FN3_sf"/>
</dbReference>
<evidence type="ECO:0000313" key="3">
    <source>
        <dbReference type="Proteomes" id="UP000727407"/>
    </source>
</evidence>
<dbReference type="OrthoDB" id="10028801at2759"/>
<dbReference type="InterPro" id="IPR003961">
    <property type="entry name" value="FN3_dom"/>
</dbReference>
<comment type="caution">
    <text evidence="2">The sequence shown here is derived from an EMBL/GenBank/DDBJ whole genome shotgun (WGS) entry which is preliminary data.</text>
</comment>
<feature type="domain" description="Fibronectin type-III" evidence="1">
    <location>
        <begin position="1"/>
        <end position="60"/>
    </location>
</feature>
<dbReference type="InterPro" id="IPR013783">
    <property type="entry name" value="Ig-like_fold"/>
</dbReference>